<dbReference type="SUPFAM" id="SSF103473">
    <property type="entry name" value="MFS general substrate transporter"/>
    <property type="match status" value="2"/>
</dbReference>
<feature type="transmembrane region" description="Helical" evidence="5">
    <location>
        <begin position="241"/>
        <end position="260"/>
    </location>
</feature>
<keyword evidence="3 5" id="KW-1133">Transmembrane helix</keyword>
<evidence type="ECO:0000259" key="6">
    <source>
        <dbReference type="PROSITE" id="PS50850"/>
    </source>
</evidence>
<keyword evidence="2 5" id="KW-0812">Transmembrane</keyword>
<dbReference type="InterPro" id="IPR036034">
    <property type="entry name" value="PDZ_sf"/>
</dbReference>
<feature type="transmembrane region" description="Helical" evidence="5">
    <location>
        <begin position="464"/>
        <end position="483"/>
    </location>
</feature>
<protein>
    <submittedName>
        <fullName evidence="7">MFS transporter</fullName>
    </submittedName>
</protein>
<reference evidence="7 8" key="1">
    <citation type="submission" date="2020-10" db="EMBL/GenBank/DDBJ databases">
        <title>Wide distribution of Phycisphaera-like planctomycetes from WD2101 soil group in peatlands and genome analysis of the first cultivated representative.</title>
        <authorList>
            <person name="Dedysh S.N."/>
            <person name="Beletsky A.V."/>
            <person name="Ivanova A."/>
            <person name="Kulichevskaya I.S."/>
            <person name="Suzina N.E."/>
            <person name="Philippov D.A."/>
            <person name="Rakitin A.L."/>
            <person name="Mardanov A.V."/>
            <person name="Ravin N.V."/>
        </authorList>
    </citation>
    <scope>NUCLEOTIDE SEQUENCE [LARGE SCALE GENOMIC DNA]</scope>
    <source>
        <strain evidence="7 8">M1803</strain>
    </source>
</reference>
<feature type="transmembrane region" description="Helical" evidence="5">
    <location>
        <begin position="130"/>
        <end position="154"/>
    </location>
</feature>
<dbReference type="InterPro" id="IPR036259">
    <property type="entry name" value="MFS_trans_sf"/>
</dbReference>
<evidence type="ECO:0000313" key="8">
    <source>
        <dbReference type="Proteomes" id="UP000593765"/>
    </source>
</evidence>
<sequence length="517" mass="55225">MSQTEPSSVTEAALKPIEHAPPATSSKGAMMVLLAAFLGWMFDGLEMGIYPQVARPSLRDLLPGAAEGDIGFWHNVVDALFLSGAALGGLVFGYLGDKIGRVRAMSLSILVYSLFTGFCYFAQAPWQMGALRFIAAIGMGGEWSLGVALVMEVWPAKHRPLLAGVIGAASNVGFLLISFICFVFPVSENNWRFIMLAGAAPALLTFFVRLFVPESEKWQESQKHGPTAPLKEAFTGKTARSMWLAIVFASVALLGTWGAVQKIPAWVDNLPAEHSVRIGVEGKADASGLLVTKVSPKSLAESAGITAGTIVQSVEGQAIKTEMAIYEAIQAKQKKLGDTITAQVSQDGIVRTVSLTIDKWSSNPRAKAVCGMLMAVGAIIGCLIAPLIGAKLGRRPAYFLLCLASLVVCAFMFRAFDRYDGAFMAMAFLAGGTSAAFYGWLPLYLPELFPTRVRATAQGIAFNFGRIFAAAGALMGGQLMLLWGDYAKMGAAISLIYVVGMVVIWFAPETRGKPLPE</sequence>
<proteinExistence type="predicted"/>
<comment type="subcellular location">
    <subcellularLocation>
        <location evidence="1">Membrane</location>
        <topology evidence="1">Multi-pass membrane protein</topology>
    </subcellularLocation>
</comment>
<dbReference type="InterPro" id="IPR011701">
    <property type="entry name" value="MFS"/>
</dbReference>
<feature type="transmembrane region" description="Helical" evidence="5">
    <location>
        <begin position="161"/>
        <end position="185"/>
    </location>
</feature>
<feature type="domain" description="Major facilitator superfamily (MFS) profile" evidence="6">
    <location>
        <begin position="32"/>
        <end position="511"/>
    </location>
</feature>
<evidence type="ECO:0000256" key="2">
    <source>
        <dbReference type="ARBA" id="ARBA00022692"/>
    </source>
</evidence>
<keyword evidence="8" id="KW-1185">Reference proteome</keyword>
<keyword evidence="4 5" id="KW-0472">Membrane</keyword>
<feature type="transmembrane region" description="Helical" evidence="5">
    <location>
        <begin position="107"/>
        <end position="124"/>
    </location>
</feature>
<dbReference type="EMBL" id="CP063458">
    <property type="protein sequence ID" value="QOV91839.1"/>
    <property type="molecule type" value="Genomic_DNA"/>
</dbReference>
<dbReference type="Proteomes" id="UP000593765">
    <property type="component" value="Chromosome"/>
</dbReference>
<evidence type="ECO:0000256" key="5">
    <source>
        <dbReference type="SAM" id="Phobius"/>
    </source>
</evidence>
<dbReference type="Gene3D" id="2.30.42.10">
    <property type="match status" value="1"/>
</dbReference>
<evidence type="ECO:0000313" key="7">
    <source>
        <dbReference type="EMBL" id="QOV91839.1"/>
    </source>
</evidence>
<feature type="transmembrane region" description="Helical" evidence="5">
    <location>
        <begin position="422"/>
        <end position="443"/>
    </location>
</feature>
<name>A0A7M2X2K2_9BACT</name>
<dbReference type="Gene3D" id="1.20.1250.20">
    <property type="entry name" value="MFS general substrate transporter like domains"/>
    <property type="match status" value="2"/>
</dbReference>
<dbReference type="AlphaFoldDB" id="A0A7M2X2K2"/>
<gene>
    <name evidence="7" type="ORF">IPV69_10990</name>
</gene>
<feature type="transmembrane region" description="Helical" evidence="5">
    <location>
        <begin position="191"/>
        <end position="212"/>
    </location>
</feature>
<dbReference type="KEGG" id="hbs:IPV69_10990"/>
<feature type="transmembrane region" description="Helical" evidence="5">
    <location>
        <begin position="29"/>
        <end position="50"/>
    </location>
</feature>
<dbReference type="GO" id="GO:0005886">
    <property type="term" value="C:plasma membrane"/>
    <property type="evidence" value="ECO:0007669"/>
    <property type="project" value="TreeGrafter"/>
</dbReference>
<feature type="transmembrane region" description="Helical" evidence="5">
    <location>
        <begin position="489"/>
        <end position="507"/>
    </location>
</feature>
<dbReference type="PROSITE" id="PS50850">
    <property type="entry name" value="MFS"/>
    <property type="match status" value="1"/>
</dbReference>
<dbReference type="PANTHER" id="PTHR23508">
    <property type="entry name" value="CARBOXYLIC ACID TRANSPORTER PROTEIN HOMOLOG"/>
    <property type="match status" value="1"/>
</dbReference>
<dbReference type="RefSeq" id="WP_206295156.1">
    <property type="nucleotide sequence ID" value="NZ_CP063458.1"/>
</dbReference>
<dbReference type="GO" id="GO:0046943">
    <property type="term" value="F:carboxylic acid transmembrane transporter activity"/>
    <property type="evidence" value="ECO:0007669"/>
    <property type="project" value="TreeGrafter"/>
</dbReference>
<dbReference type="PANTHER" id="PTHR23508:SF10">
    <property type="entry name" value="CARBOXYLIC ACID TRANSPORTER PROTEIN HOMOLOG"/>
    <property type="match status" value="1"/>
</dbReference>
<organism evidence="7 8">
    <name type="scientific">Humisphaera borealis</name>
    <dbReference type="NCBI Taxonomy" id="2807512"/>
    <lineage>
        <taxon>Bacteria</taxon>
        <taxon>Pseudomonadati</taxon>
        <taxon>Planctomycetota</taxon>
        <taxon>Phycisphaerae</taxon>
        <taxon>Tepidisphaerales</taxon>
        <taxon>Tepidisphaeraceae</taxon>
        <taxon>Humisphaera</taxon>
    </lineage>
</organism>
<evidence type="ECO:0000256" key="1">
    <source>
        <dbReference type="ARBA" id="ARBA00004141"/>
    </source>
</evidence>
<feature type="transmembrane region" description="Helical" evidence="5">
    <location>
        <begin position="366"/>
        <end position="390"/>
    </location>
</feature>
<feature type="transmembrane region" description="Helical" evidence="5">
    <location>
        <begin position="70"/>
        <end position="95"/>
    </location>
</feature>
<feature type="transmembrane region" description="Helical" evidence="5">
    <location>
        <begin position="397"/>
        <end position="416"/>
    </location>
</feature>
<evidence type="ECO:0000256" key="3">
    <source>
        <dbReference type="ARBA" id="ARBA00022989"/>
    </source>
</evidence>
<accession>A0A7M2X2K2</accession>
<dbReference type="InterPro" id="IPR020846">
    <property type="entry name" value="MFS_dom"/>
</dbReference>
<dbReference type="Pfam" id="PF07690">
    <property type="entry name" value="MFS_1"/>
    <property type="match status" value="1"/>
</dbReference>
<evidence type="ECO:0000256" key="4">
    <source>
        <dbReference type="ARBA" id="ARBA00023136"/>
    </source>
</evidence>
<dbReference type="SUPFAM" id="SSF50156">
    <property type="entry name" value="PDZ domain-like"/>
    <property type="match status" value="1"/>
</dbReference>